<dbReference type="InterPro" id="IPR012999">
    <property type="entry name" value="Pyr_OxRdtase_I_AS"/>
</dbReference>
<dbReference type="EC" id="1.8.1.4" evidence="13"/>
<keyword evidence="4" id="KW-0963">Cytoplasm</keyword>
<dbReference type="GO" id="GO:0004148">
    <property type="term" value="F:dihydrolipoyl dehydrogenase (NADH) activity"/>
    <property type="evidence" value="ECO:0007669"/>
    <property type="project" value="UniProtKB-EC"/>
</dbReference>
<evidence type="ECO:0000256" key="5">
    <source>
        <dbReference type="ARBA" id="ARBA00022630"/>
    </source>
</evidence>
<keyword evidence="8" id="KW-0520">NAD</keyword>
<dbReference type="PANTHER" id="PTHR22912">
    <property type="entry name" value="DISULFIDE OXIDOREDUCTASE"/>
    <property type="match status" value="1"/>
</dbReference>
<dbReference type="PIRSF" id="PIRSF000350">
    <property type="entry name" value="Mercury_reductase_MerA"/>
    <property type="match status" value="1"/>
</dbReference>
<dbReference type="AlphaFoldDB" id="A0A644VJE5"/>
<organism evidence="13">
    <name type="scientific">bioreactor metagenome</name>
    <dbReference type="NCBI Taxonomy" id="1076179"/>
    <lineage>
        <taxon>unclassified sequences</taxon>
        <taxon>metagenomes</taxon>
        <taxon>ecological metagenomes</taxon>
    </lineage>
</organism>
<keyword evidence="5" id="KW-0285">Flavoprotein</keyword>
<feature type="domain" description="FAD/NAD(P)-binding" evidence="12">
    <location>
        <begin position="2"/>
        <end position="312"/>
    </location>
</feature>
<dbReference type="InterPro" id="IPR050151">
    <property type="entry name" value="Class-I_Pyr_Nuc-Dis_Oxidored"/>
</dbReference>
<dbReference type="InterPro" id="IPR016156">
    <property type="entry name" value="FAD/NAD-linked_Rdtase_dimer_sf"/>
</dbReference>
<keyword evidence="7 13" id="KW-0560">Oxidoreductase</keyword>
<evidence type="ECO:0000256" key="4">
    <source>
        <dbReference type="ARBA" id="ARBA00022490"/>
    </source>
</evidence>
<keyword evidence="9" id="KW-1015">Disulfide bond</keyword>
<keyword evidence="10" id="KW-0676">Redox-active center</keyword>
<name>A0A644VJE5_9ZZZZ</name>
<dbReference type="PANTHER" id="PTHR22912:SF217">
    <property type="entry name" value="DIHYDROLIPOYL DEHYDROGENASE"/>
    <property type="match status" value="1"/>
</dbReference>
<dbReference type="NCBIfam" id="TIGR01350">
    <property type="entry name" value="lipoamide_DH"/>
    <property type="match status" value="1"/>
</dbReference>
<evidence type="ECO:0000256" key="10">
    <source>
        <dbReference type="ARBA" id="ARBA00023284"/>
    </source>
</evidence>
<dbReference type="InterPro" id="IPR001100">
    <property type="entry name" value="Pyr_nuc-diS_OxRdtase"/>
</dbReference>
<dbReference type="InterPro" id="IPR036188">
    <property type="entry name" value="FAD/NAD-bd_sf"/>
</dbReference>
<dbReference type="PRINTS" id="PR00368">
    <property type="entry name" value="FADPNR"/>
</dbReference>
<dbReference type="PROSITE" id="PS00076">
    <property type="entry name" value="PYRIDINE_REDOX_1"/>
    <property type="match status" value="1"/>
</dbReference>
<dbReference type="InterPro" id="IPR004099">
    <property type="entry name" value="Pyr_nucl-diS_OxRdtase_dimer"/>
</dbReference>
<evidence type="ECO:0000256" key="7">
    <source>
        <dbReference type="ARBA" id="ARBA00023002"/>
    </source>
</evidence>
<proteinExistence type="inferred from homology"/>
<reference evidence="13" key="1">
    <citation type="submission" date="2019-08" db="EMBL/GenBank/DDBJ databases">
        <authorList>
            <person name="Kucharzyk K."/>
            <person name="Murdoch R.W."/>
            <person name="Higgins S."/>
            <person name="Loffler F."/>
        </authorList>
    </citation>
    <scope>NUCLEOTIDE SEQUENCE</scope>
</reference>
<sequence>MYDLIIIGSGPAGYVAAIRAAQLGMKTAIIEKDRIGGMCLNWGCIPSKSILESVKLFDKIKKDASKYGIEGIEKGDISFNWNKAIKRADLNVKKLTSGIEYLLKKNGAEIITGSAKIIDKNTVSVENRHLETKNIIIAIGSTSTRIDSNVEGLVIEPMDVFKERELPENIVVYGEGPVAIELAQAYSLMGKKVSILLETNTFMPLADDYLSNYIQTKLKKDKIKIINNSSEISIKDNYKDGILRVNDEEIPCELIVNARNRMANSLDSDIEIELDNGFIKVDDNLQTSVEGIYAIGDVNGRSHFAHIASAEGLFVVNMLNGVKEELDLSKFPMNMYSQPEAAQIGKTENELKSMGVDYKISEFPLSANGKALTENSNEGFIRILSENKYGEVMGVQIVANNATDMINEASAYMQLESTVYDIAKTVHTHPTISEVFMEAGFEAVDHAIHK</sequence>
<evidence type="ECO:0000256" key="2">
    <source>
        <dbReference type="ARBA" id="ARBA00004496"/>
    </source>
</evidence>
<dbReference type="EMBL" id="VSSQ01000327">
    <property type="protein sequence ID" value="MPL91365.1"/>
    <property type="molecule type" value="Genomic_DNA"/>
</dbReference>
<comment type="similarity">
    <text evidence="3">Belongs to the class-I pyridine nucleotide-disulfide oxidoreductase family.</text>
</comment>
<protein>
    <submittedName>
        <fullName evidence="13">Dihydrolipoyl dehydrogenase</fullName>
        <ecNumber evidence="13">1.8.1.4</ecNumber>
    </submittedName>
</protein>
<evidence type="ECO:0000256" key="6">
    <source>
        <dbReference type="ARBA" id="ARBA00022827"/>
    </source>
</evidence>
<dbReference type="Gene3D" id="3.30.390.30">
    <property type="match status" value="1"/>
</dbReference>
<feature type="domain" description="Pyridine nucleotide-disulphide oxidoreductase dimerisation" evidence="11">
    <location>
        <begin position="332"/>
        <end position="439"/>
    </location>
</feature>
<comment type="cofactor">
    <cofactor evidence="1">
        <name>FAD</name>
        <dbReference type="ChEBI" id="CHEBI:57692"/>
    </cofactor>
</comment>
<evidence type="ECO:0000256" key="1">
    <source>
        <dbReference type="ARBA" id="ARBA00001974"/>
    </source>
</evidence>
<comment type="caution">
    <text evidence="13">The sequence shown here is derived from an EMBL/GenBank/DDBJ whole genome shotgun (WGS) entry which is preliminary data.</text>
</comment>
<evidence type="ECO:0000313" key="13">
    <source>
        <dbReference type="EMBL" id="MPL91365.1"/>
    </source>
</evidence>
<comment type="subcellular location">
    <subcellularLocation>
        <location evidence="2">Cytoplasm</location>
    </subcellularLocation>
</comment>
<evidence type="ECO:0000259" key="12">
    <source>
        <dbReference type="Pfam" id="PF07992"/>
    </source>
</evidence>
<dbReference type="GO" id="GO:0050660">
    <property type="term" value="F:flavin adenine dinucleotide binding"/>
    <property type="evidence" value="ECO:0007669"/>
    <property type="project" value="InterPro"/>
</dbReference>
<dbReference type="PRINTS" id="PR00411">
    <property type="entry name" value="PNDRDTASEI"/>
</dbReference>
<evidence type="ECO:0000259" key="11">
    <source>
        <dbReference type="Pfam" id="PF02852"/>
    </source>
</evidence>
<evidence type="ECO:0000256" key="3">
    <source>
        <dbReference type="ARBA" id="ARBA00007532"/>
    </source>
</evidence>
<dbReference type="FunFam" id="3.30.390.30:FF:000001">
    <property type="entry name" value="Dihydrolipoyl dehydrogenase"/>
    <property type="match status" value="1"/>
</dbReference>
<gene>
    <name evidence="13" type="ORF">SDC9_37433</name>
</gene>
<dbReference type="SUPFAM" id="SSF55424">
    <property type="entry name" value="FAD/NAD-linked reductases, dimerisation (C-terminal) domain"/>
    <property type="match status" value="1"/>
</dbReference>
<dbReference type="InterPro" id="IPR006258">
    <property type="entry name" value="Lipoamide_DH"/>
</dbReference>
<keyword evidence="6" id="KW-0274">FAD</keyword>
<dbReference type="SUPFAM" id="SSF51905">
    <property type="entry name" value="FAD/NAD(P)-binding domain"/>
    <property type="match status" value="1"/>
</dbReference>
<dbReference type="Pfam" id="PF07992">
    <property type="entry name" value="Pyr_redox_2"/>
    <property type="match status" value="1"/>
</dbReference>
<dbReference type="InterPro" id="IPR023753">
    <property type="entry name" value="FAD/NAD-binding_dom"/>
</dbReference>
<dbReference type="Gene3D" id="3.50.50.60">
    <property type="entry name" value="FAD/NAD(P)-binding domain"/>
    <property type="match status" value="2"/>
</dbReference>
<evidence type="ECO:0000256" key="9">
    <source>
        <dbReference type="ARBA" id="ARBA00023157"/>
    </source>
</evidence>
<dbReference type="Pfam" id="PF02852">
    <property type="entry name" value="Pyr_redox_dim"/>
    <property type="match status" value="1"/>
</dbReference>
<dbReference type="GO" id="GO:0006103">
    <property type="term" value="P:2-oxoglutarate metabolic process"/>
    <property type="evidence" value="ECO:0007669"/>
    <property type="project" value="TreeGrafter"/>
</dbReference>
<dbReference type="GO" id="GO:0005737">
    <property type="term" value="C:cytoplasm"/>
    <property type="evidence" value="ECO:0007669"/>
    <property type="project" value="UniProtKB-SubCell"/>
</dbReference>
<evidence type="ECO:0000256" key="8">
    <source>
        <dbReference type="ARBA" id="ARBA00023027"/>
    </source>
</evidence>
<accession>A0A644VJE5</accession>